<dbReference type="Pfam" id="PF24883">
    <property type="entry name" value="NPHP3_N"/>
    <property type="match status" value="1"/>
</dbReference>
<accession>A0A9P5NSQ7</accession>
<organism evidence="4 5">
    <name type="scientific">Gymnopilus junonius</name>
    <name type="common">Spectacular rustgill mushroom</name>
    <name type="synonym">Gymnopilus spectabilis subsp. junonius</name>
    <dbReference type="NCBI Taxonomy" id="109634"/>
    <lineage>
        <taxon>Eukaryota</taxon>
        <taxon>Fungi</taxon>
        <taxon>Dikarya</taxon>
        <taxon>Basidiomycota</taxon>
        <taxon>Agaricomycotina</taxon>
        <taxon>Agaricomycetes</taxon>
        <taxon>Agaricomycetidae</taxon>
        <taxon>Agaricales</taxon>
        <taxon>Agaricineae</taxon>
        <taxon>Hymenogastraceae</taxon>
        <taxon>Gymnopilus</taxon>
    </lineage>
</organism>
<proteinExistence type="predicted"/>
<evidence type="ECO:0000259" key="3">
    <source>
        <dbReference type="Pfam" id="PF24883"/>
    </source>
</evidence>
<dbReference type="EMBL" id="JADNYJ010000035">
    <property type="protein sequence ID" value="KAF8902551.1"/>
    <property type="molecule type" value="Genomic_DNA"/>
</dbReference>
<protein>
    <recommendedName>
        <fullName evidence="3">Nephrocystin 3-like N-terminal domain-containing protein</fullName>
    </recommendedName>
</protein>
<name>A0A9P5NSQ7_GYMJU</name>
<feature type="domain" description="Nephrocystin 3-like N-terminal" evidence="3">
    <location>
        <begin position="308"/>
        <end position="407"/>
    </location>
</feature>
<feature type="compositionally biased region" description="Low complexity" evidence="2">
    <location>
        <begin position="39"/>
        <end position="90"/>
    </location>
</feature>
<dbReference type="Gene3D" id="3.40.50.300">
    <property type="entry name" value="P-loop containing nucleotide triphosphate hydrolases"/>
    <property type="match status" value="1"/>
</dbReference>
<dbReference type="Proteomes" id="UP000724874">
    <property type="component" value="Unassembled WGS sequence"/>
</dbReference>
<reference evidence="4" key="1">
    <citation type="submission" date="2020-11" db="EMBL/GenBank/DDBJ databases">
        <authorList>
            <consortium name="DOE Joint Genome Institute"/>
            <person name="Ahrendt S."/>
            <person name="Riley R."/>
            <person name="Andreopoulos W."/>
            <person name="LaButti K."/>
            <person name="Pangilinan J."/>
            <person name="Ruiz-duenas F.J."/>
            <person name="Barrasa J.M."/>
            <person name="Sanchez-Garcia M."/>
            <person name="Camarero S."/>
            <person name="Miyauchi S."/>
            <person name="Serrano A."/>
            <person name="Linde D."/>
            <person name="Babiker R."/>
            <person name="Drula E."/>
            <person name="Ayuso-Fernandez I."/>
            <person name="Pacheco R."/>
            <person name="Padilla G."/>
            <person name="Ferreira P."/>
            <person name="Barriuso J."/>
            <person name="Kellner H."/>
            <person name="Castanera R."/>
            <person name="Alfaro M."/>
            <person name="Ramirez L."/>
            <person name="Pisabarro A.G."/>
            <person name="Kuo A."/>
            <person name="Tritt A."/>
            <person name="Lipzen A."/>
            <person name="He G."/>
            <person name="Yan M."/>
            <person name="Ng V."/>
            <person name="Cullen D."/>
            <person name="Martin F."/>
            <person name="Rosso M.-N."/>
            <person name="Henrissat B."/>
            <person name="Hibbett D."/>
            <person name="Martinez A.T."/>
            <person name="Grigoriev I.V."/>
        </authorList>
    </citation>
    <scope>NUCLEOTIDE SEQUENCE</scope>
    <source>
        <strain evidence="4">AH 44721</strain>
    </source>
</reference>
<dbReference type="InterPro" id="IPR027417">
    <property type="entry name" value="P-loop_NTPase"/>
</dbReference>
<dbReference type="SUPFAM" id="SSF52540">
    <property type="entry name" value="P-loop containing nucleoside triphosphate hydrolases"/>
    <property type="match status" value="1"/>
</dbReference>
<feature type="region of interest" description="Disordered" evidence="2">
    <location>
        <begin position="37"/>
        <end position="103"/>
    </location>
</feature>
<evidence type="ECO:0000256" key="2">
    <source>
        <dbReference type="SAM" id="MobiDB-lite"/>
    </source>
</evidence>
<evidence type="ECO:0000313" key="5">
    <source>
        <dbReference type="Proteomes" id="UP000724874"/>
    </source>
</evidence>
<comment type="caution">
    <text evidence="4">The sequence shown here is derived from an EMBL/GenBank/DDBJ whole genome shotgun (WGS) entry which is preliminary data.</text>
</comment>
<dbReference type="InterPro" id="IPR056884">
    <property type="entry name" value="NPHP3-like_N"/>
</dbReference>
<evidence type="ECO:0000313" key="4">
    <source>
        <dbReference type="EMBL" id="KAF8902551.1"/>
    </source>
</evidence>
<dbReference type="AlphaFoldDB" id="A0A9P5NSQ7"/>
<keyword evidence="5" id="KW-1185">Reference proteome</keyword>
<gene>
    <name evidence="4" type="ORF">CPB84DRAFT_1846202</name>
</gene>
<dbReference type="OrthoDB" id="3269932at2759"/>
<keyword evidence="1" id="KW-0677">Repeat</keyword>
<evidence type="ECO:0000256" key="1">
    <source>
        <dbReference type="ARBA" id="ARBA00022737"/>
    </source>
</evidence>
<sequence length="518" mass="57159">MHQCIKVLGSRILGSSISYSVSLGKVKGKARELFGGLLRSGRSPRNSAPNPRSISSSSIPPVSGQTQLGAPPAQSATSTPSAHPTSTTSTIQQPVIRPSTSKDRIGPTLDVISQVLKATTAAKAFFPPVQSVIGGLSSGVNMAKVNYQNKIEREVVKKNLEEVLKRIERCKGSGLPSVELSEMIIKLQSDLKGDIGSIDEAMNESWWKRWAEGDVREMARHYGRFSSKLSVFITETVIGADGHIKALAKITAELKSITEKNYAAISQLQVKVELKDLNCALEAEYDTGPIDLRRSCTHETREQVLTDLMTWATHDTNTQIYWLSGMAGIGKTTIAYSFCERLREAGLLSSSFFCSRGVTTSTDPRALLPTISYHLSSYSPFFTQSLLLILRNPDNVNIRQKDPEKQFECIDPSTSGGIIEFRVKDRPEAILNKSPTPVDGTMTRPHDELDRIYTQILSSAEKNQETWNVLLVILMTQNPLTSAFISAILDFKIYRVSEIISSLHSVLTIQTQARRKEK</sequence>